<reference evidence="4 5" key="1">
    <citation type="submission" date="2019-07" db="EMBL/GenBank/DDBJ databases">
        <title>De Novo Assembly of kiwifruit Actinidia rufa.</title>
        <authorList>
            <person name="Sugita-Konishi S."/>
            <person name="Sato K."/>
            <person name="Mori E."/>
            <person name="Abe Y."/>
            <person name="Kisaki G."/>
            <person name="Hamano K."/>
            <person name="Suezawa K."/>
            <person name="Otani M."/>
            <person name="Fukuda T."/>
            <person name="Manabe T."/>
            <person name="Gomi K."/>
            <person name="Tabuchi M."/>
            <person name="Akimitsu K."/>
            <person name="Kataoka I."/>
        </authorList>
    </citation>
    <scope>NUCLEOTIDE SEQUENCE [LARGE SCALE GENOMIC DNA]</scope>
    <source>
        <strain evidence="5">cv. Fuchu</strain>
    </source>
</reference>
<dbReference type="Proteomes" id="UP000585474">
    <property type="component" value="Unassembled WGS sequence"/>
</dbReference>
<dbReference type="InterPro" id="IPR000477">
    <property type="entry name" value="RT_dom"/>
</dbReference>
<dbReference type="PANTHER" id="PTHR33116">
    <property type="entry name" value="REVERSE TRANSCRIPTASE ZINC-BINDING DOMAIN-CONTAINING PROTEIN-RELATED-RELATED"/>
    <property type="match status" value="1"/>
</dbReference>
<evidence type="ECO:0000259" key="3">
    <source>
        <dbReference type="PROSITE" id="PS50878"/>
    </source>
</evidence>
<feature type="chain" id="PRO_5029488255" description="Reverse transcriptase domain-containing protein" evidence="2">
    <location>
        <begin position="26"/>
        <end position="1201"/>
    </location>
</feature>
<evidence type="ECO:0000256" key="2">
    <source>
        <dbReference type="SAM" id="SignalP"/>
    </source>
</evidence>
<comment type="caution">
    <text evidence="4">The sequence shown here is derived from an EMBL/GenBank/DDBJ whole genome shotgun (WGS) entry which is preliminary data.</text>
</comment>
<keyword evidence="2" id="KW-0732">Signal</keyword>
<dbReference type="CDD" id="cd01650">
    <property type="entry name" value="RT_nLTR_like"/>
    <property type="match status" value="1"/>
</dbReference>
<feature type="region of interest" description="Disordered" evidence="1">
    <location>
        <begin position="541"/>
        <end position="563"/>
    </location>
</feature>
<name>A0A7J0FFE4_9ERIC</name>
<evidence type="ECO:0000256" key="1">
    <source>
        <dbReference type="SAM" id="MobiDB-lite"/>
    </source>
</evidence>
<feature type="region of interest" description="Disordered" evidence="1">
    <location>
        <begin position="245"/>
        <end position="276"/>
    </location>
</feature>
<feature type="domain" description="Reverse transcriptase" evidence="3">
    <location>
        <begin position="876"/>
        <end position="1135"/>
    </location>
</feature>
<feature type="region of interest" description="Disordered" evidence="1">
    <location>
        <begin position="587"/>
        <end position="637"/>
    </location>
</feature>
<feature type="signal peptide" evidence="2">
    <location>
        <begin position="1"/>
        <end position="25"/>
    </location>
</feature>
<dbReference type="SUPFAM" id="SSF56672">
    <property type="entry name" value="DNA/RNA polymerases"/>
    <property type="match status" value="1"/>
</dbReference>
<dbReference type="EMBL" id="BJWL01000011">
    <property type="protein sequence ID" value="GFY96909.1"/>
    <property type="molecule type" value="Genomic_DNA"/>
</dbReference>
<evidence type="ECO:0000313" key="4">
    <source>
        <dbReference type="EMBL" id="GFY96909.1"/>
    </source>
</evidence>
<gene>
    <name evidence="4" type="ORF">Acr_11g0012150</name>
</gene>
<feature type="compositionally biased region" description="Low complexity" evidence="1">
    <location>
        <begin position="628"/>
        <end position="637"/>
    </location>
</feature>
<dbReference type="AlphaFoldDB" id="A0A7J0FFE4"/>
<dbReference type="InterPro" id="IPR025558">
    <property type="entry name" value="DUF4283"/>
</dbReference>
<dbReference type="InterPro" id="IPR043502">
    <property type="entry name" value="DNA/RNA_pol_sf"/>
</dbReference>
<dbReference type="Pfam" id="PF14111">
    <property type="entry name" value="DUF4283"/>
    <property type="match status" value="1"/>
</dbReference>
<dbReference type="OrthoDB" id="411871at2759"/>
<protein>
    <recommendedName>
        <fullName evidence="3">Reverse transcriptase domain-containing protein</fullName>
    </recommendedName>
</protein>
<proteinExistence type="predicted"/>
<dbReference type="PROSITE" id="PS50878">
    <property type="entry name" value="RT_POL"/>
    <property type="match status" value="1"/>
</dbReference>
<evidence type="ECO:0000313" key="5">
    <source>
        <dbReference type="Proteomes" id="UP000585474"/>
    </source>
</evidence>
<feature type="compositionally biased region" description="Polar residues" evidence="1">
    <location>
        <begin position="587"/>
        <end position="600"/>
    </location>
</feature>
<organism evidence="4 5">
    <name type="scientific">Actinidia rufa</name>
    <dbReference type="NCBI Taxonomy" id="165716"/>
    <lineage>
        <taxon>Eukaryota</taxon>
        <taxon>Viridiplantae</taxon>
        <taxon>Streptophyta</taxon>
        <taxon>Embryophyta</taxon>
        <taxon>Tracheophyta</taxon>
        <taxon>Spermatophyta</taxon>
        <taxon>Magnoliopsida</taxon>
        <taxon>eudicotyledons</taxon>
        <taxon>Gunneridae</taxon>
        <taxon>Pentapetalae</taxon>
        <taxon>asterids</taxon>
        <taxon>Ericales</taxon>
        <taxon>Actinidiaceae</taxon>
        <taxon>Actinidia</taxon>
    </lineage>
</organism>
<accession>A0A7J0FFE4</accession>
<dbReference type="PANTHER" id="PTHR33116:SF80">
    <property type="entry name" value="REVERSE TRANSCRIPTASE ZINC-BINDING DOMAIN-CONTAINING PROTEIN"/>
    <property type="match status" value="1"/>
</dbReference>
<keyword evidence="5" id="KW-1185">Reference proteome</keyword>
<dbReference type="Pfam" id="PF00078">
    <property type="entry name" value="RVT_1"/>
    <property type="match status" value="1"/>
</dbReference>
<feature type="compositionally biased region" description="Basic residues" evidence="1">
    <location>
        <begin position="603"/>
        <end position="615"/>
    </location>
</feature>
<sequence>MAYRRERLVAPLVVTMMLIAIAVHADQITASEGIQSENNNNYTSVVDPWDLVKRLEKGDIKGGGLHIALLVFNGYLLPKMTRTQQQTLASSKPLRITVFDVDRQQSFQMKITKFAHYKYYLLSGGWTFEFVQPRDLTVDSFVGLRVRGSLLDFGKLPMRRHEAKENHGRGGHGSTSKLEEDPILAAALAKPRQNSCGGEGGTSPPISCRHVEIEGRSIAIMFNNGPTGNSEPDSEIPIDLSASLEQDTEEDTSGGHGPDGGPSERQSEAVSQTLGDEDSFSTLGARQNAQVKSAIVQCEPSAAGDDRTMGKATQEKTKKSYASLFAKNRLPTNGSKLEFFNPEEDPIKLGEEDIQGSDCPWERCLVGYFGGRFPGKQALNQIVASWKVQPPFHGSGWIVFQFDSMDDQAKVLENGPYIIYGSPLLLKPMPKSFSFGKDAISTFSVWVQMRNVSLILWNPMVFGKICSKLCRPIHMDKLTTLRERITFARCLIEIDMAKDLVHSVKLQLLDGGDHEQMIYYENLPRYCTQCRVVGHTKENCKENQENEESLTHPPEPNLEQPPIMQLGGDIYIEQANQIASEELRSRLQQASKVQKDNSTVGGLKKRTVQPAKRHSSINIPAKGPDKASSSNPTPSITNNSVWCKLDRAMVNNEWTQKGIIAQANFDPPRKFLDCSHCSVSLLGENDRGSTPFKFFNMWTKHDNFQSMVRNSWGMHAEGTAMYKLYKKLKAQLQLHDNPTDSYLQTTVPELRFKALKLADAEMSFCFQLAKAKFLKNNGTRSSSNKQVIDAFVRYYMGLLGSKGECMRLNPEIVNKGKGLDPDQAINLTHPIAEEEIKSALFSIGEDKAPGPDGFSSCFFKQAWDTIGTDFTVAILEFFSLSQILRQINHSVLALIPKSKNADRVEDFRPITCCNVVYKVISKIIASRLAPVLISIIDPTQAAFIQNRAMVDNIFLLQELLSQYSRKRSFPRCTLNVDLRKAFDSVNWDFIKDMLIALQFPPTFIAWIMACITSTSYSLAYNGSLHGFFKGERGLRSLEDLQHNANFNFHLRCGGLKITHLAYIDDLVLFSRGDPTSVSLLMEKLNYFRDFSGLNINLTKSTFHSTGISDIDLDVINGITYFTQGSFPFRYLGIPVADSRLINSQYSHLIDRISDSISVWAGATLSYASRTELIKSILQGVECFWLSNLPIPAGVKSKIVQL</sequence>